<feature type="compositionally biased region" description="Acidic residues" evidence="1">
    <location>
        <begin position="157"/>
        <end position="166"/>
    </location>
</feature>
<proteinExistence type="predicted"/>
<sequence>MSSLALTRIYANSPDGKIGVYTMFFDFANFRIPLSRFLADVFEYFRINLSQLSIIAATKISHFEILCHVYGYALIVGLFHRFYVNSKNKEIDLFAFIHHADPTKVRIGKRHIKEGQVPLLDSTVARVIPLTGEDDQVGLVVRVGQNYNIESVGHDDPNEESGDADQEDRSEGNDHVGQDETTTILVDAEVQVAAADKPKGKRKKRRATGGASGSNHPPKKLREDHGTSGNISASTAATVPFITSSVTPTTEHEEGGDTDSISGPNLRTQHPSKRFVIYSDNSHHSSTNVADAEVASFARSSVLLPPVMTTDVTTTVTVDASSAPILGAGAELATQVYQSLFTDSASIGATGPYIAGPSHSASTELFAYTFYVSHEMDSETLCQIYVPKWNVVIESVLDDPDVCRSSVDQLAPPGLFSQLRDMDHD</sequence>
<protein>
    <recommendedName>
        <fullName evidence="2">Transposase (putative) gypsy type domain-containing protein</fullName>
    </recommendedName>
</protein>
<name>A0ABQ5E6W9_9ASTR</name>
<feature type="compositionally biased region" description="Polar residues" evidence="1">
    <location>
        <begin position="227"/>
        <end position="249"/>
    </location>
</feature>
<reference evidence="3" key="2">
    <citation type="submission" date="2022-01" db="EMBL/GenBank/DDBJ databases">
        <authorList>
            <person name="Yamashiro T."/>
            <person name="Shiraishi A."/>
            <person name="Satake H."/>
            <person name="Nakayama K."/>
        </authorList>
    </citation>
    <scope>NUCLEOTIDE SEQUENCE</scope>
</reference>
<evidence type="ECO:0000256" key="1">
    <source>
        <dbReference type="SAM" id="MobiDB-lite"/>
    </source>
</evidence>
<evidence type="ECO:0000313" key="3">
    <source>
        <dbReference type="EMBL" id="GJT46621.1"/>
    </source>
</evidence>
<comment type="caution">
    <text evidence="3">The sequence shown here is derived from an EMBL/GenBank/DDBJ whole genome shotgun (WGS) entry which is preliminary data.</text>
</comment>
<gene>
    <name evidence="3" type="ORF">Tco_0955336</name>
</gene>
<organism evidence="3 4">
    <name type="scientific">Tanacetum coccineum</name>
    <dbReference type="NCBI Taxonomy" id="301880"/>
    <lineage>
        <taxon>Eukaryota</taxon>
        <taxon>Viridiplantae</taxon>
        <taxon>Streptophyta</taxon>
        <taxon>Embryophyta</taxon>
        <taxon>Tracheophyta</taxon>
        <taxon>Spermatophyta</taxon>
        <taxon>Magnoliopsida</taxon>
        <taxon>eudicotyledons</taxon>
        <taxon>Gunneridae</taxon>
        <taxon>Pentapetalae</taxon>
        <taxon>asterids</taxon>
        <taxon>campanulids</taxon>
        <taxon>Asterales</taxon>
        <taxon>Asteraceae</taxon>
        <taxon>Asteroideae</taxon>
        <taxon>Anthemideae</taxon>
        <taxon>Anthemidinae</taxon>
        <taxon>Tanacetum</taxon>
    </lineage>
</organism>
<dbReference type="InterPro" id="IPR007321">
    <property type="entry name" value="Transposase_28"/>
</dbReference>
<evidence type="ECO:0000313" key="4">
    <source>
        <dbReference type="Proteomes" id="UP001151760"/>
    </source>
</evidence>
<feature type="region of interest" description="Disordered" evidence="1">
    <location>
        <begin position="149"/>
        <end position="268"/>
    </location>
</feature>
<feature type="domain" description="Transposase (putative) gypsy type" evidence="2">
    <location>
        <begin position="28"/>
        <end position="84"/>
    </location>
</feature>
<keyword evidence="4" id="KW-1185">Reference proteome</keyword>
<evidence type="ECO:0000259" key="2">
    <source>
        <dbReference type="Pfam" id="PF04195"/>
    </source>
</evidence>
<dbReference type="EMBL" id="BQNB010016000">
    <property type="protein sequence ID" value="GJT46621.1"/>
    <property type="molecule type" value="Genomic_DNA"/>
</dbReference>
<dbReference type="Proteomes" id="UP001151760">
    <property type="component" value="Unassembled WGS sequence"/>
</dbReference>
<dbReference type="Pfam" id="PF04195">
    <property type="entry name" value="Transposase_28"/>
    <property type="match status" value="1"/>
</dbReference>
<accession>A0ABQ5E6W9</accession>
<reference evidence="3" key="1">
    <citation type="journal article" date="2022" name="Int. J. Mol. Sci.">
        <title>Draft Genome of Tanacetum Coccineum: Genomic Comparison of Closely Related Tanacetum-Family Plants.</title>
        <authorList>
            <person name="Yamashiro T."/>
            <person name="Shiraishi A."/>
            <person name="Nakayama K."/>
            <person name="Satake H."/>
        </authorList>
    </citation>
    <scope>NUCLEOTIDE SEQUENCE</scope>
</reference>
<feature type="compositionally biased region" description="Polar residues" evidence="1">
    <location>
        <begin position="259"/>
        <end position="268"/>
    </location>
</feature>
<feature type="compositionally biased region" description="Basic and acidic residues" evidence="1">
    <location>
        <begin position="167"/>
        <end position="178"/>
    </location>
</feature>